<organism evidence="1 3">
    <name type="scientific">Candidatus Chlorohelix allophototropha</name>
    <dbReference type="NCBI Taxonomy" id="3003348"/>
    <lineage>
        <taxon>Bacteria</taxon>
        <taxon>Bacillati</taxon>
        <taxon>Chloroflexota</taxon>
        <taxon>Chloroflexia</taxon>
        <taxon>Candidatus Chloroheliales</taxon>
        <taxon>Candidatus Chloroheliaceae</taxon>
        <taxon>Candidatus Chlorohelix</taxon>
    </lineage>
</organism>
<evidence type="ECO:0000313" key="1">
    <source>
        <dbReference type="EMBL" id="NWJ46451.1"/>
    </source>
</evidence>
<name>A0A8T7M2T0_9CHLR</name>
<dbReference type="RefSeq" id="WP_341467704.1">
    <property type="nucleotide sequence ID" value="NZ_CP128399.1"/>
</dbReference>
<dbReference type="EMBL" id="CP128399">
    <property type="protein sequence ID" value="WJW65819.1"/>
    <property type="molecule type" value="Genomic_DNA"/>
</dbReference>
<reference evidence="2" key="2">
    <citation type="journal article" date="2024" name="Nature">
        <title>Anoxygenic phototroph of the Chloroflexota uses a type I reaction centre.</title>
        <authorList>
            <person name="Tsuji J.M."/>
            <person name="Shaw N.A."/>
            <person name="Nagashima S."/>
            <person name="Venkiteswaran J.J."/>
            <person name="Schiff S.L."/>
            <person name="Watanabe T."/>
            <person name="Fukui M."/>
            <person name="Hanada S."/>
            <person name="Tank M."/>
            <person name="Neufeld J.D."/>
        </authorList>
    </citation>
    <scope>NUCLEOTIDE SEQUENCE</scope>
    <source>
        <strain evidence="2">L227-S17</strain>
    </source>
</reference>
<evidence type="ECO:0000313" key="2">
    <source>
        <dbReference type="EMBL" id="WJW65819.1"/>
    </source>
</evidence>
<gene>
    <name evidence="1" type="ORF">HXX08_11280</name>
    <name evidence="2" type="ORF">OZ401_001598</name>
</gene>
<accession>A0A8T7M2T0</accession>
<protein>
    <submittedName>
        <fullName evidence="1">Uncharacterized protein</fullName>
    </submittedName>
</protein>
<dbReference type="EMBL" id="JACATZ010000001">
    <property type="protein sequence ID" value="NWJ46451.1"/>
    <property type="molecule type" value="Genomic_DNA"/>
</dbReference>
<keyword evidence="4" id="KW-1185">Reference proteome</keyword>
<dbReference type="Proteomes" id="UP000521676">
    <property type="component" value="Unassembled WGS sequence"/>
</dbReference>
<dbReference type="AlphaFoldDB" id="A0A8T7M2T0"/>
<proteinExistence type="predicted"/>
<evidence type="ECO:0000313" key="4">
    <source>
        <dbReference type="Proteomes" id="UP001431572"/>
    </source>
</evidence>
<sequence>MAISGWNYRMDEDKVKTELGMMVYYQLMLMAAMKQDCQECIEEYQNLIARQQKLFTDRHYTFESRITGDPKMYWYLLRTPETQLGEGHSASSIANWLDAKPVLCVTHHPETYEFNDE</sequence>
<reference evidence="1 3" key="1">
    <citation type="submission" date="2020-06" db="EMBL/GenBank/DDBJ databases">
        <title>Anoxygenic phototrophic Chloroflexota member uses a Type I reaction center.</title>
        <authorList>
            <person name="Tsuji J.M."/>
            <person name="Shaw N.A."/>
            <person name="Nagashima S."/>
            <person name="Venkiteswaran J."/>
            <person name="Schiff S.L."/>
            <person name="Hanada S."/>
            <person name="Tank M."/>
            <person name="Neufeld J.D."/>
        </authorList>
    </citation>
    <scope>NUCLEOTIDE SEQUENCE [LARGE SCALE GENOMIC DNA]</scope>
    <source>
        <strain evidence="1">L227-S17</strain>
    </source>
</reference>
<evidence type="ECO:0000313" key="3">
    <source>
        <dbReference type="Proteomes" id="UP000521676"/>
    </source>
</evidence>
<dbReference type="Proteomes" id="UP001431572">
    <property type="component" value="Chromosome 1"/>
</dbReference>